<sequence>MLLTGSFTPFHASYGVFNAIDFAQNGRQQGPDSQRTGGWHFAGLYFLHERIMQLQPGAEPSLVCRKLIQHAFQIGPADFQVRQAGFRL</sequence>
<dbReference type="AlphaFoldDB" id="A0A418WVM3"/>
<reference evidence="1 2" key="1">
    <citation type="submission" date="2018-09" db="EMBL/GenBank/DDBJ databases">
        <authorList>
            <person name="Zhu H."/>
        </authorList>
    </citation>
    <scope>NUCLEOTIDE SEQUENCE [LARGE SCALE GENOMIC DNA]</scope>
    <source>
        <strain evidence="1 2">K2R10-39</strain>
    </source>
</reference>
<protein>
    <submittedName>
        <fullName evidence="1">Uncharacterized protein</fullName>
    </submittedName>
</protein>
<name>A0A418WVM3_9BURK</name>
<proteinExistence type="predicted"/>
<evidence type="ECO:0000313" key="1">
    <source>
        <dbReference type="EMBL" id="RJF96601.1"/>
    </source>
</evidence>
<keyword evidence="2" id="KW-1185">Reference proteome</keyword>
<gene>
    <name evidence="1" type="ORF">D3870_19390</name>
</gene>
<dbReference type="Proteomes" id="UP000285190">
    <property type="component" value="Unassembled WGS sequence"/>
</dbReference>
<organism evidence="1 2">
    <name type="scientific">Noviherbaspirillum cavernae</name>
    <dbReference type="NCBI Taxonomy" id="2320862"/>
    <lineage>
        <taxon>Bacteria</taxon>
        <taxon>Pseudomonadati</taxon>
        <taxon>Pseudomonadota</taxon>
        <taxon>Betaproteobacteria</taxon>
        <taxon>Burkholderiales</taxon>
        <taxon>Oxalobacteraceae</taxon>
        <taxon>Noviherbaspirillum</taxon>
    </lineage>
</organism>
<dbReference type="EMBL" id="QYUN01000003">
    <property type="protein sequence ID" value="RJF96601.1"/>
    <property type="molecule type" value="Genomic_DNA"/>
</dbReference>
<comment type="caution">
    <text evidence="1">The sequence shown here is derived from an EMBL/GenBank/DDBJ whole genome shotgun (WGS) entry which is preliminary data.</text>
</comment>
<accession>A0A418WVM3</accession>
<evidence type="ECO:0000313" key="2">
    <source>
        <dbReference type="Proteomes" id="UP000285190"/>
    </source>
</evidence>